<dbReference type="Proteomes" id="UP001626550">
    <property type="component" value="Unassembled WGS sequence"/>
</dbReference>
<proteinExistence type="predicted"/>
<feature type="region of interest" description="Disordered" evidence="1">
    <location>
        <begin position="37"/>
        <end position="69"/>
    </location>
</feature>
<keyword evidence="3" id="KW-1185">Reference proteome</keyword>
<sequence>MTQHHAPQPQVSAVPGSYQSIYNTNPIPSGAASSNVHQFAQPPTGPVFTQPVSQGHHVQAPSASQQHQTQMAYQHYAAQQQFTNQSHLFLSPMPPQNVAPAAHMYSNQFNIYPGAAQSIASPYLMSAGGVGTNSSNT</sequence>
<accession>A0ABD2QN04</accession>
<evidence type="ECO:0000313" key="3">
    <source>
        <dbReference type="Proteomes" id="UP001626550"/>
    </source>
</evidence>
<gene>
    <name evidence="2" type="ORF">Ciccas_000404</name>
</gene>
<name>A0ABD2QN04_9PLAT</name>
<evidence type="ECO:0000313" key="2">
    <source>
        <dbReference type="EMBL" id="KAL3320919.1"/>
    </source>
</evidence>
<protein>
    <submittedName>
        <fullName evidence="2">Uncharacterized protein</fullName>
    </submittedName>
</protein>
<evidence type="ECO:0000256" key="1">
    <source>
        <dbReference type="SAM" id="MobiDB-lite"/>
    </source>
</evidence>
<dbReference type="AlphaFoldDB" id="A0ABD2QN04"/>
<dbReference type="EMBL" id="JBJKFK010000021">
    <property type="protein sequence ID" value="KAL3320919.1"/>
    <property type="molecule type" value="Genomic_DNA"/>
</dbReference>
<comment type="caution">
    <text evidence="2">The sequence shown here is derived from an EMBL/GenBank/DDBJ whole genome shotgun (WGS) entry which is preliminary data.</text>
</comment>
<organism evidence="2 3">
    <name type="scientific">Cichlidogyrus casuarinus</name>
    <dbReference type="NCBI Taxonomy" id="1844966"/>
    <lineage>
        <taxon>Eukaryota</taxon>
        <taxon>Metazoa</taxon>
        <taxon>Spiralia</taxon>
        <taxon>Lophotrochozoa</taxon>
        <taxon>Platyhelminthes</taxon>
        <taxon>Monogenea</taxon>
        <taxon>Monopisthocotylea</taxon>
        <taxon>Dactylogyridea</taxon>
        <taxon>Ancyrocephalidae</taxon>
        <taxon>Cichlidogyrus</taxon>
    </lineage>
</organism>
<reference evidence="2 3" key="1">
    <citation type="submission" date="2024-11" db="EMBL/GenBank/DDBJ databases">
        <title>Adaptive evolution of stress response genes in parasites aligns with host niche diversity.</title>
        <authorList>
            <person name="Hahn C."/>
            <person name="Resl P."/>
        </authorList>
    </citation>
    <scope>NUCLEOTIDE SEQUENCE [LARGE SCALE GENOMIC DNA]</scope>
    <source>
        <strain evidence="2">EGGRZ-B1_66</strain>
        <tissue evidence="2">Body</tissue>
    </source>
</reference>